<sequence length="173" mass="19994">MVVETLSLDTINANSPYEVKLADAVDTLCFITDYDAEIFVTFERDELLHEGLVYQFGISNPKRVKSPRDPKVRETILAIVEEFFAKNQAAFLYICDTSGGMQKMRNRLFQYWFGIYGEREEYVFLPQTITDEEGNDNYAALIIRKDNPQFANLVSEFMATVNLLNAKPEEYEE</sequence>
<dbReference type="Proteomes" id="UP000297872">
    <property type="component" value="Unassembled WGS sequence"/>
</dbReference>
<dbReference type="OrthoDB" id="955741at2"/>
<evidence type="ECO:0000313" key="2">
    <source>
        <dbReference type="Proteomes" id="UP000297872"/>
    </source>
</evidence>
<dbReference type="GeneID" id="302995224"/>
<reference evidence="1 2" key="1">
    <citation type="submission" date="2019-02" db="EMBL/GenBank/DDBJ databases">
        <title>Draft Genome Sequence of the Prevotella sp. BCRC 81118, Isolated from Human Feces.</title>
        <authorList>
            <person name="Huang C.-H."/>
        </authorList>
    </citation>
    <scope>NUCLEOTIDE SEQUENCE [LARGE SCALE GENOMIC DNA]</scope>
    <source>
        <strain evidence="1 2">BCRC 81118</strain>
    </source>
</reference>
<name>A0A4Y8VLR8_9BACT</name>
<organism evidence="1 2">
    <name type="scientific">Segatella hominis</name>
    <dbReference type="NCBI Taxonomy" id="2518605"/>
    <lineage>
        <taxon>Bacteria</taxon>
        <taxon>Pseudomonadati</taxon>
        <taxon>Bacteroidota</taxon>
        <taxon>Bacteroidia</taxon>
        <taxon>Bacteroidales</taxon>
        <taxon>Prevotellaceae</taxon>
        <taxon>Segatella</taxon>
    </lineage>
</organism>
<proteinExistence type="predicted"/>
<protein>
    <submittedName>
        <fullName evidence="1">Uncharacterized protein</fullName>
    </submittedName>
</protein>
<comment type="caution">
    <text evidence="1">The sequence shown here is derived from an EMBL/GenBank/DDBJ whole genome shotgun (WGS) entry which is preliminary data.</text>
</comment>
<accession>A0A4Y8VLR8</accession>
<dbReference type="EMBL" id="SGVY01000016">
    <property type="protein sequence ID" value="TFH81291.1"/>
    <property type="molecule type" value="Genomic_DNA"/>
</dbReference>
<dbReference type="AlphaFoldDB" id="A0A4Y8VLR8"/>
<dbReference type="Pfam" id="PF19666">
    <property type="entry name" value="DUF6169"/>
    <property type="match status" value="1"/>
</dbReference>
<dbReference type="RefSeq" id="WP_134843383.1">
    <property type="nucleotide sequence ID" value="NZ_SGVY01000016.1"/>
</dbReference>
<keyword evidence="2" id="KW-1185">Reference proteome</keyword>
<evidence type="ECO:0000313" key="1">
    <source>
        <dbReference type="EMBL" id="TFH81291.1"/>
    </source>
</evidence>
<dbReference type="InterPro" id="IPR046167">
    <property type="entry name" value="DUF6169"/>
</dbReference>
<gene>
    <name evidence="1" type="ORF">EXN75_07960</name>
</gene>